<dbReference type="AlphaFoldDB" id="A0A3F3IUM8"/>
<sequence>MRLIFFLISLMPLTSSAFDIDGMIKVSDTEDFFLVNGSGSGREYLYVTLSELISDQNNKYHEIIFDAGNVTIWPIIAEPSEVIVSKGEQVKVKIIKKYHSSGADRIFGVTFTPDVIEPNKEGKNKKINLPLGYKSWFIVPGKEPMIGSLNVKKGEHTGDYIINNNTNKVMNIKVNYCNYANEHGCVTQIISRPYAEKKVSLGSNVKLAEIEFYNISGDQAKPVKKIKL</sequence>
<dbReference type="EMBL" id="AAACVH010000069">
    <property type="protein sequence ID" value="EAA8668215.1"/>
    <property type="molecule type" value="Genomic_DNA"/>
</dbReference>
<reference evidence="4" key="2">
    <citation type="submission" date="2018-07" db="EMBL/GenBank/DDBJ databases">
        <authorList>
            <consortium name="GenomeTrakr network: Whole genome sequencing for foodborne pathogen traceback"/>
        </authorList>
    </citation>
    <scope>NUCLEOTIDE SEQUENCE [LARGE SCALE GENOMIC DNA]</scope>
    <source>
        <strain evidence="4">CFSAN048114</strain>
        <strain evidence="3">FLUFL-1338</strain>
        <strain evidence="2">FLUFL-367</strain>
    </source>
</reference>
<comment type="caution">
    <text evidence="5">The sequence shown here is derived from an EMBL/GenBank/DDBJ whole genome shotgun (WGS) entry which is preliminary data.</text>
</comment>
<dbReference type="EMBL" id="RSUV01000016">
    <property type="protein sequence ID" value="MIV45703.1"/>
    <property type="molecule type" value="Genomic_DNA"/>
</dbReference>
<reference evidence="5" key="1">
    <citation type="submission" date="2016-09" db="EMBL/GenBank/DDBJ databases">
        <title>Whole genome sequencing of Salmonella enterica.</title>
        <authorList>
            <person name="Bell R."/>
        </authorList>
    </citation>
    <scope>NUCLEOTIDE SEQUENCE [LARGE SCALE GENOMIC DNA]</scope>
    <source>
        <strain evidence="5">CFSAN044929</strain>
    </source>
</reference>
<evidence type="ECO:0000313" key="4">
    <source>
        <dbReference type="EMBL" id="MIV45703.1"/>
    </source>
</evidence>
<evidence type="ECO:0000256" key="1">
    <source>
        <dbReference type="SAM" id="SignalP"/>
    </source>
</evidence>
<name>A0A3F3IUM8_SALER</name>
<evidence type="ECO:0008006" key="6">
    <source>
        <dbReference type="Google" id="ProtNLM"/>
    </source>
</evidence>
<evidence type="ECO:0000313" key="2">
    <source>
        <dbReference type="EMBL" id="EAA8668215.1"/>
    </source>
</evidence>
<evidence type="ECO:0000313" key="5">
    <source>
        <dbReference type="EMBL" id="OHJ48213.1"/>
    </source>
</evidence>
<dbReference type="Proteomes" id="UP000839530">
    <property type="component" value="Unassembled WGS sequence"/>
</dbReference>
<proteinExistence type="predicted"/>
<organism evidence="5">
    <name type="scientific">Salmonella enterica</name>
    <name type="common">Salmonella choleraesuis</name>
    <dbReference type="NCBI Taxonomy" id="28901"/>
    <lineage>
        <taxon>Bacteria</taxon>
        <taxon>Pseudomonadati</taxon>
        <taxon>Pseudomonadota</taxon>
        <taxon>Gammaproteobacteria</taxon>
        <taxon>Enterobacterales</taxon>
        <taxon>Enterobacteriaceae</taxon>
        <taxon>Salmonella</taxon>
    </lineage>
</organism>
<dbReference type="Proteomes" id="UP000866740">
    <property type="component" value="Unassembled WGS sequence"/>
</dbReference>
<accession>A0A3F3IUM8</accession>
<dbReference type="Proteomes" id="UP000885283">
    <property type="component" value="Unassembled WGS sequence"/>
</dbReference>
<gene>
    <name evidence="4" type="ORF">A7E06_19855</name>
    <name evidence="5" type="ORF">A7S51_21600</name>
    <name evidence="3" type="ORF">KO51_25280</name>
    <name evidence="2" type="ORF">NL99_25470</name>
</gene>
<dbReference type="RefSeq" id="WP_023248953.1">
    <property type="nucleotide sequence ID" value="NZ_CP075140.1"/>
</dbReference>
<feature type="chain" id="PRO_5036082471" description="Molecular chaperone" evidence="1">
    <location>
        <begin position="18"/>
        <end position="228"/>
    </location>
</feature>
<evidence type="ECO:0000313" key="3">
    <source>
        <dbReference type="EMBL" id="MIK94695.1"/>
    </source>
</evidence>
<feature type="signal peptide" evidence="1">
    <location>
        <begin position="1"/>
        <end position="17"/>
    </location>
</feature>
<protein>
    <recommendedName>
        <fullName evidence="6">Molecular chaperone</fullName>
    </recommendedName>
</protein>
<dbReference type="EMBL" id="RSMR01000046">
    <property type="protein sequence ID" value="MIK94695.1"/>
    <property type="molecule type" value="Genomic_DNA"/>
</dbReference>
<dbReference type="Proteomes" id="UP000839834">
    <property type="component" value="Unassembled WGS sequence"/>
</dbReference>
<keyword evidence="1" id="KW-0732">Signal</keyword>
<dbReference type="EMBL" id="MLTE01000018">
    <property type="protein sequence ID" value="OHJ48213.1"/>
    <property type="molecule type" value="Genomic_DNA"/>
</dbReference>